<evidence type="ECO:0000256" key="3">
    <source>
        <dbReference type="PROSITE-ProRule" id="PRU00284"/>
    </source>
</evidence>
<feature type="transmembrane region" description="Helical" evidence="4">
    <location>
        <begin position="188"/>
        <end position="213"/>
    </location>
</feature>
<dbReference type="SUPFAM" id="SSF58104">
    <property type="entry name" value="Methyl-accepting chemotaxis protein (MCP) signaling domain"/>
    <property type="match status" value="1"/>
</dbReference>
<name>A0ABU1IFF3_9BURK</name>
<sequence length="527" mass="54254">MGFSRMTVAGRLAAAFGLVLGLLVVVTAIALYKVLVIKQALEANSAEHVPIQRYAINFRGSAHDRSIAVRDVVLAATPQERDREVAVIASLAAFYAQSAGPLEKILALPGTEAELGRLYADIREREAAAVATAQRIVALAGAGDAEARNRLWSEAKPQYVQWLAAINRLIDFEEARIQSANSVALREAGGFLAVMLTALVLALAASAAVAWAVSRSLRGQLGAEPLELAQTAGRVASGDLSPVAGAASASPGSVLASLGGMQQNLAALVAQVGAASRSVSSGSVEIAQGNTGLLQRTEEQAQHLQHTTASMERMTDSVNGNAESARQAAELARSASAAAGKGGTVVGEVVATMDAITSSSSQIADIIGVIDGIAFQTNILALNAAVEAARAGEQGKGFAVVASEVRSLAQRSAQAAKEIKSLIDQSVARVGEGARQVAQAGSTMADIVQQVERVTQLIAEIHASTTQQTRGIATVGQAVTQLDESTQQNAAMVEQSAAAAQALQQQAAHLAQVVSVFKLDARPALAA</sequence>
<evidence type="ECO:0000313" key="6">
    <source>
        <dbReference type="EMBL" id="MDR6215318.1"/>
    </source>
</evidence>
<keyword evidence="3" id="KW-0807">Transducer</keyword>
<keyword evidence="1" id="KW-0488">Methylation</keyword>
<dbReference type="Proteomes" id="UP001267710">
    <property type="component" value="Unassembled WGS sequence"/>
</dbReference>
<evidence type="ECO:0000313" key="7">
    <source>
        <dbReference type="Proteomes" id="UP001267710"/>
    </source>
</evidence>
<dbReference type="PANTHER" id="PTHR43531">
    <property type="entry name" value="PROTEIN ICFG"/>
    <property type="match status" value="1"/>
</dbReference>
<gene>
    <name evidence="6" type="ORF">QE399_003007</name>
</gene>
<reference evidence="6 7" key="1">
    <citation type="submission" date="2023-08" db="EMBL/GenBank/DDBJ databases">
        <title>Functional and genomic diversity of the sorghum phyllosphere microbiome.</title>
        <authorList>
            <person name="Shade A."/>
        </authorList>
    </citation>
    <scope>NUCLEOTIDE SEQUENCE [LARGE SCALE GENOMIC DNA]</scope>
    <source>
        <strain evidence="6 7">SORGH_AS_0335</strain>
    </source>
</reference>
<organism evidence="6 7">
    <name type="scientific">Paracidovorax wautersii</name>
    <dbReference type="NCBI Taxonomy" id="1177982"/>
    <lineage>
        <taxon>Bacteria</taxon>
        <taxon>Pseudomonadati</taxon>
        <taxon>Pseudomonadota</taxon>
        <taxon>Betaproteobacteria</taxon>
        <taxon>Burkholderiales</taxon>
        <taxon>Comamonadaceae</taxon>
        <taxon>Paracidovorax</taxon>
    </lineage>
</organism>
<dbReference type="Pfam" id="PF00015">
    <property type="entry name" value="MCPsignal"/>
    <property type="match status" value="1"/>
</dbReference>
<dbReference type="CDD" id="cd11386">
    <property type="entry name" value="MCP_signal"/>
    <property type="match status" value="1"/>
</dbReference>
<dbReference type="InterPro" id="IPR004089">
    <property type="entry name" value="MCPsignal_dom"/>
</dbReference>
<dbReference type="InterPro" id="IPR004090">
    <property type="entry name" value="Chemotax_Me-accpt_rcpt"/>
</dbReference>
<dbReference type="SMART" id="SM00283">
    <property type="entry name" value="MA"/>
    <property type="match status" value="1"/>
</dbReference>
<evidence type="ECO:0000256" key="2">
    <source>
        <dbReference type="ARBA" id="ARBA00029447"/>
    </source>
</evidence>
<proteinExistence type="inferred from homology"/>
<dbReference type="PANTHER" id="PTHR43531:SF14">
    <property type="entry name" value="METHYL-ACCEPTING CHEMOTAXIS PROTEIN I-RELATED"/>
    <property type="match status" value="1"/>
</dbReference>
<dbReference type="PRINTS" id="PR00260">
    <property type="entry name" value="CHEMTRNSDUCR"/>
</dbReference>
<evidence type="ECO:0000256" key="4">
    <source>
        <dbReference type="SAM" id="Phobius"/>
    </source>
</evidence>
<dbReference type="InterPro" id="IPR051310">
    <property type="entry name" value="MCP_chemotaxis"/>
</dbReference>
<evidence type="ECO:0000259" key="5">
    <source>
        <dbReference type="PROSITE" id="PS50111"/>
    </source>
</evidence>
<dbReference type="EMBL" id="JAVIZX010000001">
    <property type="protein sequence ID" value="MDR6215318.1"/>
    <property type="molecule type" value="Genomic_DNA"/>
</dbReference>
<accession>A0ABU1IFF3</accession>
<dbReference type="Gene3D" id="1.10.287.950">
    <property type="entry name" value="Methyl-accepting chemotaxis protein"/>
    <property type="match status" value="1"/>
</dbReference>
<dbReference type="PROSITE" id="PS50111">
    <property type="entry name" value="CHEMOTAXIS_TRANSDUC_2"/>
    <property type="match status" value="1"/>
</dbReference>
<keyword evidence="4" id="KW-0812">Transmembrane</keyword>
<comment type="similarity">
    <text evidence="2">Belongs to the methyl-accepting chemotaxis (MCP) protein family.</text>
</comment>
<comment type="caution">
    <text evidence="6">The sequence shown here is derived from an EMBL/GenBank/DDBJ whole genome shotgun (WGS) entry which is preliminary data.</text>
</comment>
<keyword evidence="7" id="KW-1185">Reference proteome</keyword>
<feature type="domain" description="Methyl-accepting transducer" evidence="5">
    <location>
        <begin position="275"/>
        <end position="504"/>
    </location>
</feature>
<keyword evidence="4" id="KW-1133">Transmembrane helix</keyword>
<evidence type="ECO:0000256" key="1">
    <source>
        <dbReference type="ARBA" id="ARBA00022481"/>
    </source>
</evidence>
<protein>
    <submittedName>
        <fullName evidence="6">Methyl-accepting chemotaxis protein</fullName>
    </submittedName>
</protein>
<keyword evidence="4" id="KW-0472">Membrane</keyword>
<dbReference type="RefSeq" id="WP_309829839.1">
    <property type="nucleotide sequence ID" value="NZ_JAVIZX010000001.1"/>
</dbReference>